<dbReference type="OrthoDB" id="5196392at2"/>
<evidence type="ECO:0000256" key="4">
    <source>
        <dbReference type="SAM" id="Phobius"/>
    </source>
</evidence>
<dbReference type="Proteomes" id="UP000193964">
    <property type="component" value="Unassembled WGS sequence"/>
</dbReference>
<feature type="compositionally biased region" description="Acidic residues" evidence="3">
    <location>
        <begin position="12"/>
        <end position="31"/>
    </location>
</feature>
<dbReference type="PANTHER" id="PTHR37042:SF4">
    <property type="entry name" value="OUTER MEMBRANE PROTEIN RV1973"/>
    <property type="match status" value="1"/>
</dbReference>
<evidence type="ECO:0000256" key="1">
    <source>
        <dbReference type="ARBA" id="ARBA00004370"/>
    </source>
</evidence>
<gene>
    <name evidence="5" type="ORF">AWC31_18860</name>
</gene>
<dbReference type="GO" id="GO:0016020">
    <property type="term" value="C:membrane"/>
    <property type="evidence" value="ECO:0007669"/>
    <property type="project" value="UniProtKB-SubCell"/>
</dbReference>
<proteinExistence type="predicted"/>
<dbReference type="RefSeq" id="WP_085143707.1">
    <property type="nucleotide sequence ID" value="NZ_JACKUA010000049.1"/>
</dbReference>
<name>A0A1X2FEP8_9MYCO</name>
<organism evidence="5 6">
    <name type="scientific">Mycolicibacterium wolinskyi</name>
    <dbReference type="NCBI Taxonomy" id="59750"/>
    <lineage>
        <taxon>Bacteria</taxon>
        <taxon>Bacillati</taxon>
        <taxon>Actinomycetota</taxon>
        <taxon>Actinomycetes</taxon>
        <taxon>Mycobacteriales</taxon>
        <taxon>Mycobacteriaceae</taxon>
        <taxon>Mycolicibacterium</taxon>
    </lineage>
</organism>
<protein>
    <submittedName>
        <fullName evidence="5">Twin-arginine translocation pathway signal</fullName>
    </submittedName>
</protein>
<keyword evidence="2 4" id="KW-0472">Membrane</keyword>
<comment type="caution">
    <text evidence="5">The sequence shown here is derived from an EMBL/GenBank/DDBJ whole genome shotgun (WGS) entry which is preliminary data.</text>
</comment>
<accession>A0A1X2FEP8</accession>
<evidence type="ECO:0000313" key="5">
    <source>
        <dbReference type="EMBL" id="ORX16912.1"/>
    </source>
</evidence>
<feature type="compositionally biased region" description="Basic and acidic residues" evidence="3">
    <location>
        <begin position="32"/>
        <end position="41"/>
    </location>
</feature>
<feature type="transmembrane region" description="Helical" evidence="4">
    <location>
        <begin position="53"/>
        <end position="74"/>
    </location>
</feature>
<evidence type="ECO:0000256" key="2">
    <source>
        <dbReference type="ARBA" id="ARBA00023136"/>
    </source>
</evidence>
<keyword evidence="4" id="KW-0812">Transmembrane</keyword>
<dbReference type="EMBL" id="LQQA01000009">
    <property type="protein sequence ID" value="ORX16912.1"/>
    <property type="molecule type" value="Genomic_DNA"/>
</dbReference>
<evidence type="ECO:0000256" key="3">
    <source>
        <dbReference type="SAM" id="MobiDB-lite"/>
    </source>
</evidence>
<evidence type="ECO:0000313" key="6">
    <source>
        <dbReference type="Proteomes" id="UP000193964"/>
    </source>
</evidence>
<comment type="subcellular location">
    <subcellularLocation>
        <location evidence="1">Membrane</location>
    </subcellularLocation>
</comment>
<feature type="compositionally biased region" description="Basic and acidic residues" evidence="3">
    <location>
        <begin position="1"/>
        <end position="11"/>
    </location>
</feature>
<reference evidence="5 6" key="1">
    <citation type="submission" date="2016-01" db="EMBL/GenBank/DDBJ databases">
        <title>The new phylogeny of the genus Mycobacterium.</title>
        <authorList>
            <person name="Tarcisio F."/>
            <person name="Conor M."/>
            <person name="Antonella G."/>
            <person name="Elisabetta G."/>
            <person name="Giulia F.S."/>
            <person name="Sara T."/>
            <person name="Anna F."/>
            <person name="Clotilde B."/>
            <person name="Roberto B."/>
            <person name="Veronica D.S."/>
            <person name="Fabio R."/>
            <person name="Monica P."/>
            <person name="Olivier J."/>
            <person name="Enrico T."/>
            <person name="Nicola S."/>
        </authorList>
    </citation>
    <scope>NUCLEOTIDE SEQUENCE [LARGE SCALE GENOMIC DNA]</scope>
    <source>
        <strain evidence="5 6">ATCC 700010</strain>
    </source>
</reference>
<feature type="region of interest" description="Disordered" evidence="3">
    <location>
        <begin position="1"/>
        <end position="41"/>
    </location>
</feature>
<dbReference type="PANTHER" id="PTHR37042">
    <property type="entry name" value="OUTER MEMBRANE PROTEIN RV1973"/>
    <property type="match status" value="1"/>
</dbReference>
<dbReference type="AlphaFoldDB" id="A0A1X2FEP8"/>
<sequence length="209" mass="22383">MTVDQDSKTTDVDDATEAADESDAVETADDADSTKTTETEGKRRWWQPLARRWFPLTLAVALVVSAALAGWLYFAQYRVDQQTGAAAAQTVLKAATDGTVALLSYAPESLDRDFSAAKSHLTGDFLSYYNQFTQEIVTPAAKEKSVKTSAAVVRAAVAEIHPDSAVVLVFVNQATTSAQNPNGSFAASSVKVGLSRIDGNWLISTFDPV</sequence>
<keyword evidence="4" id="KW-1133">Transmembrane helix</keyword>